<dbReference type="EMBL" id="SDWW01000026">
    <property type="protein sequence ID" value="RYV50783.1"/>
    <property type="molecule type" value="Genomic_DNA"/>
</dbReference>
<proteinExistence type="predicted"/>
<protein>
    <submittedName>
        <fullName evidence="1">Uncharacterized protein</fullName>
    </submittedName>
</protein>
<evidence type="ECO:0000313" key="2">
    <source>
        <dbReference type="Proteomes" id="UP000293764"/>
    </source>
</evidence>
<sequence length="60" mass="6628">MQWFGLTSGQRLRDRAEAHALVTPDGGTLAFEQRALGAAGREGVIRSGQLRARQWHGQVR</sequence>
<dbReference type="OrthoDB" id="9814648at2"/>
<organism evidence="1 2">
    <name type="scientific">Pengzhenrongella frigida</name>
    <dbReference type="NCBI Taxonomy" id="1259133"/>
    <lineage>
        <taxon>Bacteria</taxon>
        <taxon>Bacillati</taxon>
        <taxon>Actinomycetota</taxon>
        <taxon>Actinomycetes</taxon>
        <taxon>Micrococcales</taxon>
        <taxon>Pengzhenrongella</taxon>
    </lineage>
</organism>
<evidence type="ECO:0000313" key="1">
    <source>
        <dbReference type="EMBL" id="RYV50783.1"/>
    </source>
</evidence>
<dbReference type="AlphaFoldDB" id="A0A4Q5N0N7"/>
<accession>A0A4Q5N0N7</accession>
<comment type="caution">
    <text evidence="1">The sequence shown here is derived from an EMBL/GenBank/DDBJ whole genome shotgun (WGS) entry which is preliminary data.</text>
</comment>
<dbReference type="RefSeq" id="WP_130102842.1">
    <property type="nucleotide sequence ID" value="NZ_SDWW01000026.1"/>
</dbReference>
<gene>
    <name evidence="1" type="ORF">EUA98_11560</name>
</gene>
<name>A0A4Q5N0N7_9MICO</name>
<keyword evidence="2" id="KW-1185">Reference proteome</keyword>
<reference evidence="1 2" key="1">
    <citation type="submission" date="2019-01" db="EMBL/GenBank/DDBJ databases">
        <title>Novel species of Cellulomonas.</title>
        <authorList>
            <person name="Liu Q."/>
            <person name="Xin Y.-H."/>
        </authorList>
    </citation>
    <scope>NUCLEOTIDE SEQUENCE [LARGE SCALE GENOMIC DNA]</scope>
    <source>
        <strain evidence="1 2">HLT2-17</strain>
    </source>
</reference>
<dbReference type="Proteomes" id="UP000293764">
    <property type="component" value="Unassembled WGS sequence"/>
</dbReference>